<dbReference type="InterPro" id="IPR051311">
    <property type="entry name" value="DedA_domain"/>
</dbReference>
<proteinExistence type="predicted"/>
<feature type="domain" description="VTT" evidence="2">
    <location>
        <begin position="25"/>
        <end position="135"/>
    </location>
</feature>
<keyword evidence="1" id="KW-0812">Transmembrane</keyword>
<dbReference type="PANTHER" id="PTHR42709">
    <property type="entry name" value="ALKALINE PHOSPHATASE LIKE PROTEIN"/>
    <property type="match status" value="1"/>
</dbReference>
<evidence type="ECO:0000313" key="4">
    <source>
        <dbReference type="Proteomes" id="UP000199233"/>
    </source>
</evidence>
<dbReference type="OrthoDB" id="9814483at2"/>
<dbReference type="Proteomes" id="UP000199233">
    <property type="component" value="Unassembled WGS sequence"/>
</dbReference>
<evidence type="ECO:0000256" key="1">
    <source>
        <dbReference type="SAM" id="Phobius"/>
    </source>
</evidence>
<dbReference type="RefSeq" id="WP_093284470.1">
    <property type="nucleotide sequence ID" value="NZ_FOFS01000005.1"/>
</dbReference>
<feature type="transmembrane region" description="Helical" evidence="1">
    <location>
        <begin position="88"/>
        <end position="111"/>
    </location>
</feature>
<keyword evidence="1" id="KW-0472">Membrane</keyword>
<feature type="transmembrane region" description="Helical" evidence="1">
    <location>
        <begin position="40"/>
        <end position="63"/>
    </location>
</feature>
<keyword evidence="1" id="KW-1133">Transmembrane helix</keyword>
<protein>
    <submittedName>
        <fullName evidence="3">Membrane protein YqaA, SNARE-associated domain</fullName>
    </submittedName>
</protein>
<accession>A0A1H9F629</accession>
<reference evidence="3 4" key="1">
    <citation type="submission" date="2016-10" db="EMBL/GenBank/DDBJ databases">
        <authorList>
            <person name="de Groot N.N."/>
        </authorList>
    </citation>
    <scope>NUCLEOTIDE SEQUENCE [LARGE SCALE GENOMIC DNA]</scope>
    <source>
        <strain evidence="3 4">DSM 25927</strain>
    </source>
</reference>
<dbReference type="InterPro" id="IPR032816">
    <property type="entry name" value="VTT_dom"/>
</dbReference>
<sequence length="142" mass="15810">MSGYLLLFASALLAATIFPAQSEALLLGLLASKKYSATLLLLVASAGNILGSWLNYLLGLGLMRFQNRRWFPIRAQTLARAQAQYQRYGYWSLLLSWAPIIGDPLTVVAGVLREPLWRFLLLVSIAKTGRYLVVYGLSVAWF</sequence>
<dbReference type="PANTHER" id="PTHR42709:SF4">
    <property type="entry name" value="INNER MEMBRANE PROTEIN YQAA"/>
    <property type="match status" value="1"/>
</dbReference>
<dbReference type="EMBL" id="FOFS01000005">
    <property type="protein sequence ID" value="SEQ33444.1"/>
    <property type="molecule type" value="Genomic_DNA"/>
</dbReference>
<dbReference type="Pfam" id="PF09335">
    <property type="entry name" value="VTT_dom"/>
    <property type="match status" value="1"/>
</dbReference>
<organism evidence="3 4">
    <name type="scientific">Solimonas aquatica</name>
    <dbReference type="NCBI Taxonomy" id="489703"/>
    <lineage>
        <taxon>Bacteria</taxon>
        <taxon>Pseudomonadati</taxon>
        <taxon>Pseudomonadota</taxon>
        <taxon>Gammaproteobacteria</taxon>
        <taxon>Nevskiales</taxon>
        <taxon>Nevskiaceae</taxon>
        <taxon>Solimonas</taxon>
    </lineage>
</organism>
<dbReference type="AlphaFoldDB" id="A0A1H9F629"/>
<keyword evidence="4" id="KW-1185">Reference proteome</keyword>
<dbReference type="GO" id="GO:0005886">
    <property type="term" value="C:plasma membrane"/>
    <property type="evidence" value="ECO:0007669"/>
    <property type="project" value="UniProtKB-ARBA"/>
</dbReference>
<evidence type="ECO:0000313" key="3">
    <source>
        <dbReference type="EMBL" id="SEQ33444.1"/>
    </source>
</evidence>
<dbReference type="STRING" id="489703.SAMN04488038_105266"/>
<evidence type="ECO:0000259" key="2">
    <source>
        <dbReference type="Pfam" id="PF09335"/>
    </source>
</evidence>
<name>A0A1H9F629_9GAMM</name>
<gene>
    <name evidence="3" type="ORF">SAMN04488038_105266</name>
</gene>